<evidence type="ECO:0000256" key="1">
    <source>
        <dbReference type="SAM" id="MobiDB-lite"/>
    </source>
</evidence>
<name>A0A328NC20_9ACTN</name>
<protein>
    <submittedName>
        <fullName evidence="2">Uncharacterized protein</fullName>
    </submittedName>
</protein>
<evidence type="ECO:0000313" key="2">
    <source>
        <dbReference type="EMBL" id="RAO26477.1"/>
    </source>
</evidence>
<feature type="region of interest" description="Disordered" evidence="1">
    <location>
        <begin position="67"/>
        <end position="102"/>
    </location>
</feature>
<organism evidence="2 3">
    <name type="scientific">Micromonospora saelicesensis</name>
    <dbReference type="NCBI Taxonomy" id="285676"/>
    <lineage>
        <taxon>Bacteria</taxon>
        <taxon>Bacillati</taxon>
        <taxon>Actinomycetota</taxon>
        <taxon>Actinomycetes</taxon>
        <taxon>Micromonosporales</taxon>
        <taxon>Micromonosporaceae</taxon>
        <taxon>Micromonospora</taxon>
    </lineage>
</organism>
<dbReference type="RefSeq" id="WP_112678859.1">
    <property type="nucleotide sequence ID" value="NZ_PYAG01000041.1"/>
</dbReference>
<accession>A0A328NC20</accession>
<comment type="caution">
    <text evidence="2">The sequence shown here is derived from an EMBL/GenBank/DDBJ whole genome shotgun (WGS) entry which is preliminary data.</text>
</comment>
<sequence length="138" mass="14816">MPVLFELTQLASYMQTSELDSASGALARDLVTILIRNEVGATRYDALVDLTPFLPVALDVASRILDPNKGKKSTTRQIDDYSETDSYASDSPGAPELTESEAARVRAAAGLSSSGAFTIRPAAPAGCDLVRHSARWWQ</sequence>
<gene>
    <name evidence="2" type="ORF">PSN13_06505</name>
</gene>
<evidence type="ECO:0000313" key="3">
    <source>
        <dbReference type="Proteomes" id="UP000249419"/>
    </source>
</evidence>
<proteinExistence type="predicted"/>
<dbReference type="AlphaFoldDB" id="A0A328NC20"/>
<reference evidence="2 3" key="1">
    <citation type="submission" date="2018-03" db="EMBL/GenBank/DDBJ databases">
        <title>Defining the species Micromonospora saelicesensis and Micromonospora noduli under the framework of genomics.</title>
        <authorList>
            <person name="Riesco R."/>
            <person name="Trujillo M.E."/>
        </authorList>
    </citation>
    <scope>NUCLEOTIDE SEQUENCE [LARGE SCALE GENOMIC DNA]</scope>
    <source>
        <strain evidence="2 3">PSN13</strain>
    </source>
</reference>
<dbReference type="EMBL" id="PYAG01000041">
    <property type="protein sequence ID" value="RAO26477.1"/>
    <property type="molecule type" value="Genomic_DNA"/>
</dbReference>
<dbReference type="Proteomes" id="UP000249419">
    <property type="component" value="Unassembled WGS sequence"/>
</dbReference>